<dbReference type="AlphaFoldDB" id="A0A1R3G8R4"/>
<feature type="compositionally biased region" description="Low complexity" evidence="1">
    <location>
        <begin position="7"/>
        <end position="26"/>
    </location>
</feature>
<feature type="region of interest" description="Disordered" evidence="1">
    <location>
        <begin position="1"/>
        <end position="28"/>
    </location>
</feature>
<evidence type="ECO:0008006" key="4">
    <source>
        <dbReference type="Google" id="ProtNLM"/>
    </source>
</evidence>
<organism evidence="2 3">
    <name type="scientific">Corchorus capsularis</name>
    <name type="common">Jute</name>
    <dbReference type="NCBI Taxonomy" id="210143"/>
    <lineage>
        <taxon>Eukaryota</taxon>
        <taxon>Viridiplantae</taxon>
        <taxon>Streptophyta</taxon>
        <taxon>Embryophyta</taxon>
        <taxon>Tracheophyta</taxon>
        <taxon>Spermatophyta</taxon>
        <taxon>Magnoliopsida</taxon>
        <taxon>eudicotyledons</taxon>
        <taxon>Gunneridae</taxon>
        <taxon>Pentapetalae</taxon>
        <taxon>rosids</taxon>
        <taxon>malvids</taxon>
        <taxon>Malvales</taxon>
        <taxon>Malvaceae</taxon>
        <taxon>Grewioideae</taxon>
        <taxon>Apeibeae</taxon>
        <taxon>Corchorus</taxon>
    </lineage>
</organism>
<evidence type="ECO:0000256" key="1">
    <source>
        <dbReference type="SAM" id="MobiDB-lite"/>
    </source>
</evidence>
<dbReference type="STRING" id="210143.A0A1R3G8R4"/>
<dbReference type="Proteomes" id="UP000188268">
    <property type="component" value="Unassembled WGS sequence"/>
</dbReference>
<comment type="caution">
    <text evidence="2">The sequence shown here is derived from an EMBL/GenBank/DDBJ whole genome shotgun (WGS) entry which is preliminary data.</text>
</comment>
<dbReference type="PANTHER" id="PTHR33132:SF132">
    <property type="entry name" value="SERINE-RICH PROTEIN"/>
    <property type="match status" value="1"/>
</dbReference>
<name>A0A1R3G8R4_COCAP</name>
<dbReference type="OMA" id="KPASHCI"/>
<dbReference type="EMBL" id="AWWV01014971">
    <property type="protein sequence ID" value="OMO54479.1"/>
    <property type="molecule type" value="Genomic_DNA"/>
</dbReference>
<accession>A0A1R3G8R4</accession>
<sequence>MANIKKSSLLPPLSSSSRTCLCSPSTHPGSFRCKLHRNIGRASSKSTAVTPHVNRMESKEAAALMAATSKTRQIKAFLKQILIKPSSHNLQRRRNFQPKPSRFCPLNSSVNGVAVS</sequence>
<evidence type="ECO:0000313" key="3">
    <source>
        <dbReference type="Proteomes" id="UP000188268"/>
    </source>
</evidence>
<protein>
    <recommendedName>
        <fullName evidence="4">Serine-rich protein-like protein</fullName>
    </recommendedName>
</protein>
<dbReference type="PANTHER" id="PTHR33132">
    <property type="entry name" value="OSJNBB0118P14.9 PROTEIN"/>
    <property type="match status" value="1"/>
</dbReference>
<dbReference type="OrthoDB" id="961710at2759"/>
<proteinExistence type="predicted"/>
<dbReference type="Gramene" id="OMO54479">
    <property type="protein sequence ID" value="OMO54479"/>
    <property type="gene ID" value="CCACVL1_27775"/>
</dbReference>
<evidence type="ECO:0000313" key="2">
    <source>
        <dbReference type="EMBL" id="OMO54479.1"/>
    </source>
</evidence>
<keyword evidence="3" id="KW-1185">Reference proteome</keyword>
<gene>
    <name evidence="2" type="ORF">CCACVL1_27775</name>
</gene>
<reference evidence="2 3" key="1">
    <citation type="submission" date="2013-09" db="EMBL/GenBank/DDBJ databases">
        <title>Corchorus capsularis genome sequencing.</title>
        <authorList>
            <person name="Alam M."/>
            <person name="Haque M.S."/>
            <person name="Islam M.S."/>
            <person name="Emdad E.M."/>
            <person name="Islam M.M."/>
            <person name="Ahmed B."/>
            <person name="Halim A."/>
            <person name="Hossen Q.M.M."/>
            <person name="Hossain M.Z."/>
            <person name="Ahmed R."/>
            <person name="Khan M.M."/>
            <person name="Islam R."/>
            <person name="Rashid M.M."/>
            <person name="Khan S.A."/>
            <person name="Rahman M.S."/>
            <person name="Alam M."/>
        </authorList>
    </citation>
    <scope>NUCLEOTIDE SEQUENCE [LARGE SCALE GENOMIC DNA]</scope>
    <source>
        <strain evidence="3">cv. CVL-1</strain>
        <tissue evidence="2">Whole seedling</tissue>
    </source>
</reference>